<dbReference type="PANTHER" id="PTHR11058:SF22">
    <property type="entry name" value="NADH-QUINONE OXIDOREDUCTASE SUBUNIT A"/>
    <property type="match status" value="1"/>
</dbReference>
<dbReference type="Pfam" id="PF00507">
    <property type="entry name" value="Oxidored_q4"/>
    <property type="match status" value="1"/>
</dbReference>
<evidence type="ECO:0000256" key="4">
    <source>
        <dbReference type="ARBA" id="ARBA00022475"/>
    </source>
</evidence>
<evidence type="ECO:0000313" key="13">
    <source>
        <dbReference type="EMBL" id="TMJ13114.1"/>
    </source>
</evidence>
<evidence type="ECO:0000256" key="2">
    <source>
        <dbReference type="ARBA" id="ARBA00008472"/>
    </source>
</evidence>
<evidence type="ECO:0000313" key="14">
    <source>
        <dbReference type="Proteomes" id="UP000315217"/>
    </source>
</evidence>
<evidence type="ECO:0000256" key="12">
    <source>
        <dbReference type="RuleBase" id="RU003639"/>
    </source>
</evidence>
<protein>
    <recommendedName>
        <fullName evidence="11">NADH-quinone oxidoreductase subunit A</fullName>
        <ecNumber evidence="11">7.1.1.-</ecNumber>
    </recommendedName>
    <alternativeName>
        <fullName evidence="11">NADH dehydrogenase I subunit A</fullName>
    </alternativeName>
    <alternativeName>
        <fullName evidence="11">NDH-1 subunit A</fullName>
    </alternativeName>
    <alternativeName>
        <fullName evidence="11">NUO1</fullName>
    </alternativeName>
</protein>
<dbReference type="HAMAP" id="MF_01394">
    <property type="entry name" value="NDH1_NuoA"/>
    <property type="match status" value="1"/>
</dbReference>
<dbReference type="PANTHER" id="PTHR11058">
    <property type="entry name" value="NADH-UBIQUINONE OXIDOREDUCTASE CHAIN 3"/>
    <property type="match status" value="1"/>
</dbReference>
<gene>
    <name evidence="11" type="primary">nuoA</name>
    <name evidence="13" type="ORF">E6G98_01265</name>
</gene>
<keyword evidence="5 11" id="KW-0812">Transmembrane</keyword>
<feature type="transmembrane region" description="Helical" evidence="11">
    <location>
        <begin position="97"/>
        <end position="118"/>
    </location>
</feature>
<dbReference type="InterPro" id="IPR038430">
    <property type="entry name" value="NDAH_ubi_oxred_su3_sf"/>
</dbReference>
<comment type="caution">
    <text evidence="13">The sequence shown here is derived from an EMBL/GenBank/DDBJ whole genome shotgun (WGS) entry which is preliminary data.</text>
</comment>
<comment type="similarity">
    <text evidence="2 11 12">Belongs to the complex I subunit 3 family.</text>
</comment>
<keyword evidence="8 11" id="KW-1133">Transmembrane helix</keyword>
<keyword evidence="7 11" id="KW-1278">Translocase</keyword>
<evidence type="ECO:0000256" key="8">
    <source>
        <dbReference type="ARBA" id="ARBA00022989"/>
    </source>
</evidence>
<reference evidence="13 14" key="1">
    <citation type="journal article" date="2019" name="Nat. Microbiol.">
        <title>Mediterranean grassland soil C-N compound turnover is dependent on rainfall and depth, and is mediated by genomically divergent microorganisms.</title>
        <authorList>
            <person name="Diamond S."/>
            <person name="Andeer P.F."/>
            <person name="Li Z."/>
            <person name="Crits-Christoph A."/>
            <person name="Burstein D."/>
            <person name="Anantharaman K."/>
            <person name="Lane K.R."/>
            <person name="Thomas B.C."/>
            <person name="Pan C."/>
            <person name="Northen T.R."/>
            <person name="Banfield J.F."/>
        </authorList>
    </citation>
    <scope>NUCLEOTIDE SEQUENCE [LARGE SCALE GENOMIC DNA]</scope>
    <source>
        <strain evidence="13">NP_1</strain>
    </source>
</reference>
<comment type="function">
    <text evidence="11">NDH-1 shuttles electrons from NADH, via FMN and iron-sulfur (Fe-S) centers, to quinones in the respiratory chain. The immediate electron acceptor for the enzyme in this species is believed to be ubiquinone. Couples the redox reaction to proton translocation (for every two electrons transferred, four hydrogen ions are translocated across the cytoplasmic membrane), and thus conserves the redox energy in a proton gradient.</text>
</comment>
<evidence type="ECO:0000256" key="9">
    <source>
        <dbReference type="ARBA" id="ARBA00023027"/>
    </source>
</evidence>
<evidence type="ECO:0000256" key="1">
    <source>
        <dbReference type="ARBA" id="ARBA00004141"/>
    </source>
</evidence>
<sequence length="126" mass="14055">MTDYIPVFVHFALAVALTAVLLTAHALVGGWRSARAGGARRPLPGQAEPYESGVWPIGSARERVPIRYYLIAMLFLLFEVEAVFLYPWAVVARELKVYGLVEMLAFVAVLGLGFLYAWKRGALEWQ</sequence>
<feature type="transmembrane region" description="Helical" evidence="11">
    <location>
        <begin position="68"/>
        <end position="91"/>
    </location>
</feature>
<proteinExistence type="inferred from homology"/>
<evidence type="ECO:0000256" key="3">
    <source>
        <dbReference type="ARBA" id="ARBA00022448"/>
    </source>
</evidence>
<evidence type="ECO:0000256" key="5">
    <source>
        <dbReference type="ARBA" id="ARBA00022692"/>
    </source>
</evidence>
<dbReference type="GO" id="GO:0048038">
    <property type="term" value="F:quinone binding"/>
    <property type="evidence" value="ECO:0007669"/>
    <property type="project" value="UniProtKB-KW"/>
</dbReference>
<dbReference type="AlphaFoldDB" id="A0A537LYP1"/>
<comment type="subcellular location">
    <subcellularLocation>
        <location evidence="11 12">Cell membrane</location>
        <topology evidence="11 12">Multi-pass membrane protein</topology>
    </subcellularLocation>
    <subcellularLocation>
        <location evidence="1">Membrane</location>
        <topology evidence="1">Multi-pass membrane protein</topology>
    </subcellularLocation>
</comment>
<comment type="catalytic activity">
    <reaction evidence="11 12">
        <text>a quinone + NADH + 5 H(+)(in) = a quinol + NAD(+) + 4 H(+)(out)</text>
        <dbReference type="Rhea" id="RHEA:57888"/>
        <dbReference type="ChEBI" id="CHEBI:15378"/>
        <dbReference type="ChEBI" id="CHEBI:24646"/>
        <dbReference type="ChEBI" id="CHEBI:57540"/>
        <dbReference type="ChEBI" id="CHEBI:57945"/>
        <dbReference type="ChEBI" id="CHEBI:132124"/>
    </reaction>
</comment>
<dbReference type="InterPro" id="IPR023043">
    <property type="entry name" value="NAD(P)H_OxRDtase_bac/plastid"/>
</dbReference>
<name>A0A537LYP1_9BACT</name>
<keyword evidence="6 11" id="KW-0874">Quinone</keyword>
<comment type="subunit">
    <text evidence="11">NDH-1 is composed of 14 different subunits. Subunits NuoA, H, J, K, L, M, N constitute the membrane sector of the complex.</text>
</comment>
<dbReference type="GO" id="GO:0050136">
    <property type="term" value="F:NADH dehydrogenase (quinone) (non-electrogenic) activity"/>
    <property type="evidence" value="ECO:0007669"/>
    <property type="project" value="UniProtKB-UniRule"/>
</dbReference>
<dbReference type="EC" id="7.1.1.-" evidence="11"/>
<dbReference type="GO" id="GO:0030964">
    <property type="term" value="C:NADH dehydrogenase complex"/>
    <property type="evidence" value="ECO:0007669"/>
    <property type="project" value="TreeGrafter"/>
</dbReference>
<dbReference type="Proteomes" id="UP000315217">
    <property type="component" value="Unassembled WGS sequence"/>
</dbReference>
<organism evidence="13 14">
    <name type="scientific">Candidatus Segetimicrobium genomatis</name>
    <dbReference type="NCBI Taxonomy" id="2569760"/>
    <lineage>
        <taxon>Bacteria</taxon>
        <taxon>Bacillati</taxon>
        <taxon>Candidatus Sysuimicrobiota</taxon>
        <taxon>Candidatus Sysuimicrobiia</taxon>
        <taxon>Candidatus Sysuimicrobiales</taxon>
        <taxon>Candidatus Segetimicrobiaceae</taxon>
        <taxon>Candidatus Segetimicrobium</taxon>
    </lineage>
</organism>
<feature type="transmembrane region" description="Helical" evidence="11">
    <location>
        <begin position="6"/>
        <end position="31"/>
    </location>
</feature>
<dbReference type="EMBL" id="VBAI01000011">
    <property type="protein sequence ID" value="TMJ13114.1"/>
    <property type="molecule type" value="Genomic_DNA"/>
</dbReference>
<evidence type="ECO:0000256" key="7">
    <source>
        <dbReference type="ARBA" id="ARBA00022967"/>
    </source>
</evidence>
<accession>A0A537LYP1</accession>
<dbReference type="Gene3D" id="1.20.58.1610">
    <property type="entry name" value="NADH:ubiquinone/plastoquinone oxidoreductase, chain 3"/>
    <property type="match status" value="1"/>
</dbReference>
<keyword evidence="3 11" id="KW-0813">Transport</keyword>
<evidence type="ECO:0000256" key="10">
    <source>
        <dbReference type="ARBA" id="ARBA00023136"/>
    </source>
</evidence>
<keyword evidence="4 11" id="KW-1003">Cell membrane</keyword>
<evidence type="ECO:0000256" key="6">
    <source>
        <dbReference type="ARBA" id="ARBA00022719"/>
    </source>
</evidence>
<dbReference type="GO" id="GO:0005886">
    <property type="term" value="C:plasma membrane"/>
    <property type="evidence" value="ECO:0007669"/>
    <property type="project" value="UniProtKB-SubCell"/>
</dbReference>
<evidence type="ECO:0000256" key="11">
    <source>
        <dbReference type="HAMAP-Rule" id="MF_01394"/>
    </source>
</evidence>
<dbReference type="GO" id="GO:0008137">
    <property type="term" value="F:NADH dehydrogenase (ubiquinone) activity"/>
    <property type="evidence" value="ECO:0007669"/>
    <property type="project" value="InterPro"/>
</dbReference>
<dbReference type="InterPro" id="IPR000440">
    <property type="entry name" value="NADH_UbQ/plastoQ_OxRdtase_su3"/>
</dbReference>
<keyword evidence="11" id="KW-0830">Ubiquinone</keyword>
<keyword evidence="9 11" id="KW-0520">NAD</keyword>
<keyword evidence="10 11" id="KW-0472">Membrane</keyword>